<dbReference type="PANTHER" id="PTHR30469">
    <property type="entry name" value="MULTIDRUG RESISTANCE PROTEIN MDTA"/>
    <property type="match status" value="1"/>
</dbReference>
<evidence type="ECO:0000256" key="1">
    <source>
        <dbReference type="ARBA" id="ARBA00009477"/>
    </source>
</evidence>
<evidence type="ECO:0000259" key="2">
    <source>
        <dbReference type="Pfam" id="PF25917"/>
    </source>
</evidence>
<dbReference type="InterPro" id="IPR058625">
    <property type="entry name" value="MdtA-like_BSH"/>
</dbReference>
<dbReference type="PANTHER" id="PTHR30469:SF33">
    <property type="entry name" value="SLR1207 PROTEIN"/>
    <property type="match status" value="1"/>
</dbReference>
<keyword evidence="6" id="KW-1185">Reference proteome</keyword>
<dbReference type="SUPFAM" id="SSF111369">
    <property type="entry name" value="HlyD-like secretion proteins"/>
    <property type="match status" value="1"/>
</dbReference>
<dbReference type="Pfam" id="PF25917">
    <property type="entry name" value="BSH_RND"/>
    <property type="match status" value="1"/>
</dbReference>
<proteinExistence type="inferred from homology"/>
<dbReference type="GO" id="GO:1990281">
    <property type="term" value="C:efflux pump complex"/>
    <property type="evidence" value="ECO:0007669"/>
    <property type="project" value="TreeGrafter"/>
</dbReference>
<reference evidence="5 6" key="1">
    <citation type="submission" date="2016-01" db="EMBL/GenBank/DDBJ databases">
        <title>Genome sequencing of Roseivirga spongicola UST030701-084.</title>
        <authorList>
            <person name="Selvaratnam C."/>
            <person name="Thevarajoo S."/>
            <person name="Goh K.M."/>
            <person name="Ee R."/>
            <person name="Chan K.-G."/>
            <person name="Chong C.S."/>
        </authorList>
    </citation>
    <scope>NUCLEOTIDE SEQUENCE [LARGE SCALE GENOMIC DNA]</scope>
    <source>
        <strain evidence="5 6">UST030701-084</strain>
    </source>
</reference>
<feature type="domain" description="CusB-like beta-barrel" evidence="3">
    <location>
        <begin position="199"/>
        <end position="270"/>
    </location>
</feature>
<evidence type="ECO:0000313" key="6">
    <source>
        <dbReference type="Proteomes" id="UP000075606"/>
    </source>
</evidence>
<dbReference type="Gene3D" id="2.40.50.100">
    <property type="match status" value="1"/>
</dbReference>
<gene>
    <name evidence="5" type="ORF">AWW68_19170</name>
</gene>
<feature type="domain" description="Multidrug resistance protein MdtA-like barrel-sandwich hybrid" evidence="2">
    <location>
        <begin position="69"/>
        <end position="191"/>
    </location>
</feature>
<evidence type="ECO:0000259" key="4">
    <source>
        <dbReference type="Pfam" id="PF25989"/>
    </source>
</evidence>
<dbReference type="Gene3D" id="2.40.30.170">
    <property type="match status" value="1"/>
</dbReference>
<dbReference type="Gene3D" id="2.40.420.20">
    <property type="match status" value="1"/>
</dbReference>
<protein>
    <submittedName>
        <fullName evidence="5">Uncharacterized protein</fullName>
    </submittedName>
</protein>
<dbReference type="STRING" id="333140.AWW68_19170"/>
<dbReference type="Pfam" id="PF25989">
    <property type="entry name" value="YknX_C"/>
    <property type="match status" value="1"/>
</dbReference>
<feature type="domain" description="YknX-like C-terminal permuted SH3-like" evidence="4">
    <location>
        <begin position="278"/>
        <end position="339"/>
    </location>
</feature>
<dbReference type="GO" id="GO:0015562">
    <property type="term" value="F:efflux transmembrane transporter activity"/>
    <property type="evidence" value="ECO:0007669"/>
    <property type="project" value="TreeGrafter"/>
</dbReference>
<sequence>MRNTILAALFIVTLLGCKQEKEKIEEPDVESLRAQVKPTEVLTAKAIYSTFEFRVNASGTMESAKELKVTFEGSGYLEKLYVKNGQMVKAGEPLAELQNDNEEFAIEKAKLAYESAKVTFQNDSIGYSTLSPAAKNNLELKSGLRSATVSLKEAQMNLKKTLVKAPITGRIAELEEKQGNIISAGKELCVIYTPNQLVLTAKIIESDYGRIEIGQKADVFPLAIKDRSFEATLIEINPKVDEGGMITVKLQLNATEGLLPGMTANAVIRSPQSENILVPREAIVMKSGKPVVFTYEDGIAKWNYVETGLDNGVEVEITSGLNDGSEVIITNNIQLAHEAQVSRTSVMGATN</sequence>
<dbReference type="OrthoDB" id="1522646at2"/>
<dbReference type="NCBIfam" id="TIGR01730">
    <property type="entry name" value="RND_mfp"/>
    <property type="match status" value="1"/>
</dbReference>
<dbReference type="PRINTS" id="PR01490">
    <property type="entry name" value="RTXTOXIND"/>
</dbReference>
<evidence type="ECO:0000313" key="5">
    <source>
        <dbReference type="EMBL" id="KYG76900.1"/>
    </source>
</evidence>
<organism evidence="5 6">
    <name type="scientific">Roseivirga spongicola</name>
    <dbReference type="NCBI Taxonomy" id="333140"/>
    <lineage>
        <taxon>Bacteria</taxon>
        <taxon>Pseudomonadati</taxon>
        <taxon>Bacteroidota</taxon>
        <taxon>Cytophagia</taxon>
        <taxon>Cytophagales</taxon>
        <taxon>Roseivirgaceae</taxon>
        <taxon>Roseivirga</taxon>
    </lineage>
</organism>
<name>A0A150XDX5_9BACT</name>
<dbReference type="AlphaFoldDB" id="A0A150XDX5"/>
<dbReference type="RefSeq" id="WP_068218776.1">
    <property type="nucleotide sequence ID" value="NZ_CP139724.1"/>
</dbReference>
<comment type="similarity">
    <text evidence="1">Belongs to the membrane fusion protein (MFP) (TC 8.A.1) family.</text>
</comment>
<dbReference type="InterPro" id="IPR058792">
    <property type="entry name" value="Beta-barrel_RND_2"/>
</dbReference>
<dbReference type="EMBL" id="LRPC01000003">
    <property type="protein sequence ID" value="KYG76900.1"/>
    <property type="molecule type" value="Genomic_DNA"/>
</dbReference>
<dbReference type="InterPro" id="IPR006143">
    <property type="entry name" value="RND_pump_MFP"/>
</dbReference>
<dbReference type="Pfam" id="PF25954">
    <property type="entry name" value="Beta-barrel_RND_2"/>
    <property type="match status" value="1"/>
</dbReference>
<dbReference type="Proteomes" id="UP000075606">
    <property type="component" value="Unassembled WGS sequence"/>
</dbReference>
<evidence type="ECO:0000259" key="3">
    <source>
        <dbReference type="Pfam" id="PF25954"/>
    </source>
</evidence>
<accession>A0A150XDX5</accession>
<dbReference type="InterPro" id="IPR058637">
    <property type="entry name" value="YknX-like_C"/>
</dbReference>
<comment type="caution">
    <text evidence="5">The sequence shown here is derived from an EMBL/GenBank/DDBJ whole genome shotgun (WGS) entry which is preliminary data.</text>
</comment>
<dbReference type="PROSITE" id="PS51257">
    <property type="entry name" value="PROKAR_LIPOPROTEIN"/>
    <property type="match status" value="1"/>
</dbReference>